<name>A0A1Y2CUD2_9FUNG</name>
<sequence length="192" mass="22254">MDNNNNIMHSVNEFINRGKIQKKNKSWERSFKTYMDFYDDSPISINSKINNNYYKRSESIATKTDSISWIALAIIFGIAFFIFCLILVVVLSALKDRINKKKNDKVDIENKREIEMTATQNEANLYQNGFPQGQGYPNTLHPLPLRGFPPRGYARNSQRSFSSSYYNHSQVNIPKDEQTSDLPENNKSGNYY</sequence>
<comment type="caution">
    <text evidence="3">The sequence shown here is derived from an EMBL/GenBank/DDBJ whole genome shotgun (WGS) entry which is preliminary data.</text>
</comment>
<evidence type="ECO:0000256" key="2">
    <source>
        <dbReference type="SAM" id="Phobius"/>
    </source>
</evidence>
<keyword evidence="2" id="KW-0472">Membrane</keyword>
<keyword evidence="4" id="KW-1185">Reference proteome</keyword>
<dbReference type="Proteomes" id="UP000193920">
    <property type="component" value="Unassembled WGS sequence"/>
</dbReference>
<feature type="compositionally biased region" description="Polar residues" evidence="1">
    <location>
        <begin position="180"/>
        <end position="192"/>
    </location>
</feature>
<keyword evidence="2" id="KW-1133">Transmembrane helix</keyword>
<protein>
    <submittedName>
        <fullName evidence="3">Uncharacterized protein</fullName>
    </submittedName>
</protein>
<feature type="region of interest" description="Disordered" evidence="1">
    <location>
        <begin position="172"/>
        <end position="192"/>
    </location>
</feature>
<proteinExistence type="predicted"/>
<keyword evidence="2" id="KW-0812">Transmembrane</keyword>
<reference evidence="3 4" key="1">
    <citation type="submission" date="2016-08" db="EMBL/GenBank/DDBJ databases">
        <title>A Parts List for Fungal Cellulosomes Revealed by Comparative Genomics.</title>
        <authorList>
            <consortium name="DOE Joint Genome Institute"/>
            <person name="Haitjema C.H."/>
            <person name="Gilmore S.P."/>
            <person name="Henske J.K."/>
            <person name="Solomon K.V."/>
            <person name="De Groot R."/>
            <person name="Kuo A."/>
            <person name="Mondo S.J."/>
            <person name="Salamov A.A."/>
            <person name="Labutti K."/>
            <person name="Zhao Z."/>
            <person name="Chiniquy J."/>
            <person name="Barry K."/>
            <person name="Brewer H.M."/>
            <person name="Purvine S.O."/>
            <person name="Wright A.T."/>
            <person name="Boxma B."/>
            <person name="Van Alen T."/>
            <person name="Hackstein J.H."/>
            <person name="Baker S.E."/>
            <person name="Grigoriev I.V."/>
            <person name="O'Malley M.A."/>
        </authorList>
    </citation>
    <scope>NUCLEOTIDE SEQUENCE [LARGE SCALE GENOMIC DNA]</scope>
    <source>
        <strain evidence="3 4">G1</strain>
    </source>
</reference>
<evidence type="ECO:0000256" key="1">
    <source>
        <dbReference type="SAM" id="MobiDB-lite"/>
    </source>
</evidence>
<feature type="transmembrane region" description="Helical" evidence="2">
    <location>
        <begin position="67"/>
        <end position="94"/>
    </location>
</feature>
<dbReference type="AlphaFoldDB" id="A0A1Y2CUD2"/>
<organism evidence="3 4">
    <name type="scientific">Neocallimastix californiae</name>
    <dbReference type="NCBI Taxonomy" id="1754190"/>
    <lineage>
        <taxon>Eukaryota</taxon>
        <taxon>Fungi</taxon>
        <taxon>Fungi incertae sedis</taxon>
        <taxon>Chytridiomycota</taxon>
        <taxon>Chytridiomycota incertae sedis</taxon>
        <taxon>Neocallimastigomycetes</taxon>
        <taxon>Neocallimastigales</taxon>
        <taxon>Neocallimastigaceae</taxon>
        <taxon>Neocallimastix</taxon>
    </lineage>
</organism>
<evidence type="ECO:0000313" key="4">
    <source>
        <dbReference type="Proteomes" id="UP000193920"/>
    </source>
</evidence>
<dbReference type="EMBL" id="MCOG01000097">
    <property type="protein sequence ID" value="ORY50649.1"/>
    <property type="molecule type" value="Genomic_DNA"/>
</dbReference>
<accession>A0A1Y2CUD2</accession>
<gene>
    <name evidence="3" type="ORF">LY90DRAFT_702899</name>
</gene>
<evidence type="ECO:0000313" key="3">
    <source>
        <dbReference type="EMBL" id="ORY50649.1"/>
    </source>
</evidence>